<dbReference type="PANTHER" id="PTHR33273:SF2">
    <property type="entry name" value="ENDONUCLEASE_EXONUCLEASE_PHOSPHATASE DOMAIN-CONTAINING PROTEIN"/>
    <property type="match status" value="1"/>
</dbReference>
<proteinExistence type="predicted"/>
<feature type="domain" description="Pre-C2HC" evidence="2">
    <location>
        <begin position="119"/>
        <end position="187"/>
    </location>
</feature>
<evidence type="ECO:0000313" key="4">
    <source>
        <dbReference type="RefSeq" id="XP_025832743.1"/>
    </source>
</evidence>
<dbReference type="SMART" id="SM00596">
    <property type="entry name" value="PRE_C2HC"/>
    <property type="match status" value="2"/>
</dbReference>
<dbReference type="RefSeq" id="XP_025832743.1">
    <property type="nucleotide sequence ID" value="XM_025976958.1"/>
</dbReference>
<feature type="domain" description="Pre-C2HC" evidence="2">
    <location>
        <begin position="512"/>
        <end position="582"/>
    </location>
</feature>
<feature type="region of interest" description="Disordered" evidence="1">
    <location>
        <begin position="1"/>
        <end position="22"/>
    </location>
</feature>
<sequence>MEEAAACSSRTPTEVGSFQHPTKKLRVTSVRVKTPPPTPTSNTFEGLPVDVKMSSDTVSDAKSIVVAKATACTTSRHSGEAPMDNTSIPKPQWATRAYLLQEDKPLKVVLRGIPTDIQTADVSEDLKAQGFNVENVVRMTSAKTKTPIPLVLVILPKDDKSKEILNLTTVCFLTISVETPRQRTTIGQCHRCQRFGHAQRNCTATARCVKCRQKHHTSTCEKPRNQPAKCANCGGEHPASYRGCPQFSELPRPRARTTPDSRTASNSTASAVRQGVSFARATAPRSTPSTPTASQAAPGPAPAAQTDTLTSIIQMLARFDLQKVTTVAQKVANSSTDLRPERTHQAETTARRTSGSAATSLIAFQSFSRLILQNREGATDDITGGSRKAMDEAAACSSRTPSGGTEETEFRLPSKRHRVTDLRVKTPPPTETKNYYKPLPSEMDLSDTGKWTSLCNEMRARSLNFTKAKNMTTRISIQPADKKDYHGIMNLLNEQKTEYHTFLLQEEKTAEGDEVMDDLKEKGLTVKNVVRMTSAKTKAQIPLVLAILSKDSNAKDIFKVNRQDKGPPSGSATAANVSATLSAAARPSHAVSSAEMVT</sequence>
<name>A0A7F5R9T9_AGRPL</name>
<protein>
    <submittedName>
        <fullName evidence="4">Uncharacterized protein LOC108742256</fullName>
    </submittedName>
</protein>
<dbReference type="PANTHER" id="PTHR33273">
    <property type="entry name" value="DOMAIN-CONTAINING PROTEIN, PUTATIVE-RELATED"/>
    <property type="match status" value="1"/>
</dbReference>
<dbReference type="InParanoid" id="A0A7F5R9T9"/>
<feature type="region of interest" description="Disordered" evidence="1">
    <location>
        <begin position="335"/>
        <end position="354"/>
    </location>
</feature>
<accession>A0A7F5R9T9</accession>
<dbReference type="Proteomes" id="UP000192223">
    <property type="component" value="Unplaced"/>
</dbReference>
<evidence type="ECO:0000313" key="3">
    <source>
        <dbReference type="Proteomes" id="UP000192223"/>
    </source>
</evidence>
<dbReference type="InterPro" id="IPR006579">
    <property type="entry name" value="Pre_C2HC_dom"/>
</dbReference>
<feature type="region of interest" description="Disordered" evidence="1">
    <location>
        <begin position="242"/>
        <end position="305"/>
    </location>
</feature>
<dbReference type="Pfam" id="PF07530">
    <property type="entry name" value="PRE_C2HC"/>
    <property type="match status" value="1"/>
</dbReference>
<feature type="compositionally biased region" description="Low complexity" evidence="1">
    <location>
        <begin position="279"/>
        <end position="305"/>
    </location>
</feature>
<evidence type="ECO:0000256" key="1">
    <source>
        <dbReference type="SAM" id="MobiDB-lite"/>
    </source>
</evidence>
<reference evidence="4" key="1">
    <citation type="submission" date="2025-08" db="UniProtKB">
        <authorList>
            <consortium name="RefSeq"/>
        </authorList>
    </citation>
    <scope>IDENTIFICATION</scope>
    <source>
        <tissue evidence="4">Entire body</tissue>
    </source>
</reference>
<feature type="compositionally biased region" description="Polar residues" evidence="1">
    <location>
        <begin position="8"/>
        <end position="20"/>
    </location>
</feature>
<dbReference type="OrthoDB" id="6776169at2759"/>
<feature type="compositionally biased region" description="Polar residues" evidence="1">
    <location>
        <begin position="258"/>
        <end position="271"/>
    </location>
</feature>
<dbReference type="KEGG" id="apln:108742256"/>
<dbReference type="AlphaFoldDB" id="A0A7F5R9T9"/>
<keyword evidence="3" id="KW-1185">Reference proteome</keyword>
<organism evidence="3 4">
    <name type="scientific">Agrilus planipennis</name>
    <name type="common">Emerald ash borer</name>
    <name type="synonym">Agrilus marcopoli</name>
    <dbReference type="NCBI Taxonomy" id="224129"/>
    <lineage>
        <taxon>Eukaryota</taxon>
        <taxon>Metazoa</taxon>
        <taxon>Ecdysozoa</taxon>
        <taxon>Arthropoda</taxon>
        <taxon>Hexapoda</taxon>
        <taxon>Insecta</taxon>
        <taxon>Pterygota</taxon>
        <taxon>Neoptera</taxon>
        <taxon>Endopterygota</taxon>
        <taxon>Coleoptera</taxon>
        <taxon>Polyphaga</taxon>
        <taxon>Elateriformia</taxon>
        <taxon>Buprestoidea</taxon>
        <taxon>Buprestidae</taxon>
        <taxon>Agrilinae</taxon>
        <taxon>Agrilus</taxon>
    </lineage>
</organism>
<dbReference type="GeneID" id="108742256"/>
<gene>
    <name evidence="4" type="primary">LOC108742256</name>
</gene>
<evidence type="ECO:0000259" key="2">
    <source>
        <dbReference type="SMART" id="SM00596"/>
    </source>
</evidence>